<dbReference type="InterPro" id="IPR003702">
    <property type="entry name" value="ActCoA_hydro_N"/>
</dbReference>
<protein>
    <submittedName>
        <fullName evidence="4">Acetyl-CoA hydrolase</fullName>
    </submittedName>
</protein>
<dbReference type="InterPro" id="IPR038460">
    <property type="entry name" value="AcetylCoA_hyd_C_sf"/>
</dbReference>
<dbReference type="AlphaFoldDB" id="A0A830GW19"/>
<sequence length="491" mass="52313">MVMDRVKCGLLDGLVMDASDAVRRLVPRVGTIATGGMSGVAVPKEFPRALADYVGEVGGFSLTLLTGGATSAAYEDALSRIPNAVRARYPYLSGGLYKELANRGSLSFFDYGLNKFNKLVRRGFIKVDLAVFEATAVMDDCGVVPSISLDAVPSFIQGADKVVIEVNESKPVLEGLHDTYSPGDGEVIPIRNVTDRVGGARIMLPREKIGAVIITNAGEGVTKSYKPPARVESEIAEKAVEFMAEEAGRGFFGRLREAGRLVMQPGGGPLASALADAVQGSGLSLGVWAETLPVKWTELIGGPINGISASALYALPGEEPRLDKFLGDYRDFVGRVVIRGQEVSNNPEVIQRLGVISIQQALEVDIYGNANISHIGGDVYNGVGGSVDFAPSASLLIIALPSTTSDGLVSRIVPATGHVDVPEHYVDVVVTEQGVADLRGLPPRDRARAIIENCAHPRFRDGLLKYYEAVVERRGGHEPYDLGLAGKWLND</sequence>
<reference evidence="4" key="2">
    <citation type="submission" date="2020-09" db="EMBL/GenBank/DDBJ databases">
        <authorList>
            <person name="Sun Q."/>
            <person name="Ohkuma M."/>
        </authorList>
    </citation>
    <scope>NUCLEOTIDE SEQUENCE</scope>
    <source>
        <strain evidence="4">JCM 10088</strain>
    </source>
</reference>
<keyword evidence="5" id="KW-1185">Reference proteome</keyword>
<feature type="domain" description="Acetyl-CoA hydrolase/transferase C-terminal" evidence="3">
    <location>
        <begin position="333"/>
        <end position="466"/>
    </location>
</feature>
<dbReference type="InterPro" id="IPR037171">
    <property type="entry name" value="NagB/RpiA_transferase-like"/>
</dbReference>
<name>A0A830GW19_9CREN</name>
<evidence type="ECO:0000313" key="4">
    <source>
        <dbReference type="EMBL" id="GGP20770.1"/>
    </source>
</evidence>
<dbReference type="EMBL" id="BMNL01000002">
    <property type="protein sequence ID" value="GGP20770.1"/>
    <property type="molecule type" value="Genomic_DNA"/>
</dbReference>
<dbReference type="PANTHER" id="PTHR43609">
    <property type="entry name" value="ACETYL-COA HYDROLASE"/>
    <property type="match status" value="1"/>
</dbReference>
<dbReference type="Proteomes" id="UP000610960">
    <property type="component" value="Unassembled WGS sequence"/>
</dbReference>
<dbReference type="InterPro" id="IPR046433">
    <property type="entry name" value="ActCoA_hydro"/>
</dbReference>
<evidence type="ECO:0000259" key="3">
    <source>
        <dbReference type="Pfam" id="PF13336"/>
    </source>
</evidence>
<evidence type="ECO:0000313" key="5">
    <source>
        <dbReference type="Proteomes" id="UP000610960"/>
    </source>
</evidence>
<dbReference type="SUPFAM" id="SSF100950">
    <property type="entry name" value="NagB/RpiA/CoA transferase-like"/>
    <property type="match status" value="2"/>
</dbReference>
<keyword evidence="4" id="KW-0378">Hydrolase</keyword>
<dbReference type="InterPro" id="IPR026888">
    <property type="entry name" value="AcetylCoA_hyd_C"/>
</dbReference>
<dbReference type="GO" id="GO:0006083">
    <property type="term" value="P:acetate metabolic process"/>
    <property type="evidence" value="ECO:0007669"/>
    <property type="project" value="InterPro"/>
</dbReference>
<dbReference type="Pfam" id="PF02550">
    <property type="entry name" value="AcetylCoA_hydro"/>
    <property type="match status" value="1"/>
</dbReference>
<feature type="domain" description="Acetyl-CoA hydrolase/transferase N-terminal" evidence="2">
    <location>
        <begin position="25"/>
        <end position="177"/>
    </location>
</feature>
<evidence type="ECO:0000259" key="2">
    <source>
        <dbReference type="Pfam" id="PF02550"/>
    </source>
</evidence>
<dbReference type="Pfam" id="PF13336">
    <property type="entry name" value="AcetylCoA_hyd_C"/>
    <property type="match status" value="1"/>
</dbReference>
<dbReference type="Gene3D" id="3.40.1080.10">
    <property type="entry name" value="Glutaconate Coenzyme A-transferase"/>
    <property type="match status" value="1"/>
</dbReference>
<dbReference type="GO" id="GO:0003986">
    <property type="term" value="F:acetyl-CoA hydrolase activity"/>
    <property type="evidence" value="ECO:0007669"/>
    <property type="project" value="TreeGrafter"/>
</dbReference>
<organism evidence="4 5">
    <name type="scientific">Thermocladium modestius</name>
    <dbReference type="NCBI Taxonomy" id="62609"/>
    <lineage>
        <taxon>Archaea</taxon>
        <taxon>Thermoproteota</taxon>
        <taxon>Thermoprotei</taxon>
        <taxon>Thermoproteales</taxon>
        <taxon>Thermoproteaceae</taxon>
        <taxon>Thermocladium</taxon>
    </lineage>
</organism>
<reference evidence="4" key="1">
    <citation type="journal article" date="2014" name="Int. J. Syst. Evol. Microbiol.">
        <title>Complete genome sequence of Corynebacterium casei LMG S-19264T (=DSM 44701T), isolated from a smear-ripened cheese.</title>
        <authorList>
            <consortium name="US DOE Joint Genome Institute (JGI-PGF)"/>
            <person name="Walter F."/>
            <person name="Albersmeier A."/>
            <person name="Kalinowski J."/>
            <person name="Ruckert C."/>
        </authorList>
    </citation>
    <scope>NUCLEOTIDE SEQUENCE</scope>
    <source>
        <strain evidence="4">JCM 10088</strain>
    </source>
</reference>
<accession>A0A830GW19</accession>
<dbReference type="Gene3D" id="3.40.1080.20">
    <property type="entry name" value="Acetyl-CoA hydrolase/transferase C-terminal domain"/>
    <property type="match status" value="1"/>
</dbReference>
<evidence type="ECO:0000256" key="1">
    <source>
        <dbReference type="ARBA" id="ARBA00009632"/>
    </source>
</evidence>
<comment type="caution">
    <text evidence="4">The sequence shown here is derived from an EMBL/GenBank/DDBJ whole genome shotgun (WGS) entry which is preliminary data.</text>
</comment>
<proteinExistence type="inferred from homology"/>
<gene>
    <name evidence="4" type="ORF">GCM10007981_10190</name>
</gene>
<dbReference type="GO" id="GO:0008775">
    <property type="term" value="F:acetate CoA-transferase activity"/>
    <property type="evidence" value="ECO:0007669"/>
    <property type="project" value="InterPro"/>
</dbReference>
<dbReference type="PANTHER" id="PTHR43609:SF1">
    <property type="entry name" value="ACETYL-COA HYDROLASE"/>
    <property type="match status" value="1"/>
</dbReference>
<comment type="similarity">
    <text evidence="1">Belongs to the acetyl-CoA hydrolase/transferase family.</text>
</comment>